<reference evidence="4 5" key="1">
    <citation type="submission" date="2012-05" db="EMBL/GenBank/DDBJ databases">
        <title>Genome sequence of Nitritalea halalkaliphila LW7.</title>
        <authorList>
            <person name="Jangir P.K."/>
            <person name="Singh A."/>
            <person name="Shivaji S."/>
            <person name="Sharma R."/>
        </authorList>
    </citation>
    <scope>NUCLEOTIDE SEQUENCE [LARGE SCALE GENOMIC DNA]</scope>
    <source>
        <strain evidence="4 5">LW7</strain>
    </source>
</reference>
<dbReference type="OrthoDB" id="1522996at2"/>
<dbReference type="AlphaFoldDB" id="I5BV24"/>
<keyword evidence="5" id="KW-1185">Reference proteome</keyword>
<organism evidence="4 5">
    <name type="scientific">Nitritalea halalkaliphila LW7</name>
    <dbReference type="NCBI Taxonomy" id="1189621"/>
    <lineage>
        <taxon>Bacteria</taxon>
        <taxon>Pseudomonadati</taxon>
        <taxon>Bacteroidota</taxon>
        <taxon>Cytophagia</taxon>
        <taxon>Cytophagales</taxon>
        <taxon>Cyclobacteriaceae</taxon>
        <taxon>Nitritalea</taxon>
    </lineage>
</organism>
<evidence type="ECO:0000313" key="4">
    <source>
        <dbReference type="EMBL" id="EIM73426.1"/>
    </source>
</evidence>
<evidence type="ECO:0000256" key="1">
    <source>
        <dbReference type="ARBA" id="ARBA00008791"/>
    </source>
</evidence>
<protein>
    <submittedName>
        <fullName evidence="4">Uspa domain-containing protein</fullName>
    </submittedName>
</protein>
<proteinExistence type="inferred from homology"/>
<dbReference type="PANTHER" id="PTHR46268:SF6">
    <property type="entry name" value="UNIVERSAL STRESS PROTEIN UP12"/>
    <property type="match status" value="1"/>
</dbReference>
<dbReference type="InterPro" id="IPR006015">
    <property type="entry name" value="Universal_stress_UspA"/>
</dbReference>
<dbReference type="InterPro" id="IPR006016">
    <property type="entry name" value="UspA"/>
</dbReference>
<evidence type="ECO:0000256" key="2">
    <source>
        <dbReference type="SAM" id="Coils"/>
    </source>
</evidence>
<feature type="domain" description="UspA" evidence="3">
    <location>
        <begin position="151"/>
        <end position="286"/>
    </location>
</feature>
<dbReference type="EMBL" id="AJYA01000061">
    <property type="protein sequence ID" value="EIM73426.1"/>
    <property type="molecule type" value="Genomic_DNA"/>
</dbReference>
<dbReference type="RefSeq" id="WP_009057146.1">
    <property type="nucleotide sequence ID" value="NZ_AJYA01000061.1"/>
</dbReference>
<dbReference type="PANTHER" id="PTHR46268">
    <property type="entry name" value="STRESS RESPONSE PROTEIN NHAX"/>
    <property type="match status" value="1"/>
</dbReference>
<comment type="similarity">
    <text evidence="1">Belongs to the universal stress protein A family.</text>
</comment>
<gene>
    <name evidence="4" type="ORF">A3SI_18066</name>
</gene>
<dbReference type="STRING" id="1189621.A3SI_18066"/>
<evidence type="ECO:0000259" key="3">
    <source>
        <dbReference type="Pfam" id="PF00582"/>
    </source>
</evidence>
<dbReference type="Gene3D" id="3.40.50.12370">
    <property type="match status" value="1"/>
</dbReference>
<dbReference type="Proteomes" id="UP000005551">
    <property type="component" value="Unassembled WGS sequence"/>
</dbReference>
<dbReference type="SUPFAM" id="SSF52402">
    <property type="entry name" value="Adenine nucleotide alpha hydrolases-like"/>
    <property type="match status" value="1"/>
</dbReference>
<evidence type="ECO:0000313" key="5">
    <source>
        <dbReference type="Proteomes" id="UP000005551"/>
    </source>
</evidence>
<sequence length="287" mass="32318">MIKSIQRIALLADLSAMDELLLKYIKNMDTQFSFTQLDIIHWLEVEDLPADIRQVLAADGRSLHEILSEELVELVDAHFGPDNANITILIRTEKSISELIKFIDTSGYDMMLVGKKGYYEGSGILSSKLVRLSITPCLFVPEMARPQIASILAPVDFSKFSEPVVHLSLALSLQTKASVELLHIIKLSMQFFPYIKDTQDIKKSLKRKAEDKLRQLRKKVETVPECKMLYGKDEHISKTIYDYAISEGVDLIVIGRKGSHNDSDFLIGSVAERLIANDKTIPVLVVN</sequence>
<name>I5BV24_9BACT</name>
<dbReference type="CDD" id="cd00293">
    <property type="entry name" value="USP-like"/>
    <property type="match status" value="1"/>
</dbReference>
<comment type="caution">
    <text evidence="4">The sequence shown here is derived from an EMBL/GenBank/DDBJ whole genome shotgun (WGS) entry which is preliminary data.</text>
</comment>
<feature type="coiled-coil region" evidence="2">
    <location>
        <begin position="195"/>
        <end position="222"/>
    </location>
</feature>
<dbReference type="Pfam" id="PF00582">
    <property type="entry name" value="Usp"/>
    <property type="match status" value="1"/>
</dbReference>
<dbReference type="PRINTS" id="PR01438">
    <property type="entry name" value="UNVRSLSTRESS"/>
</dbReference>
<keyword evidence="2" id="KW-0175">Coiled coil</keyword>
<accession>I5BV24</accession>